<proteinExistence type="predicted"/>
<comment type="caution">
    <text evidence="2">The sequence shown here is derived from an EMBL/GenBank/DDBJ whole genome shotgun (WGS) entry which is preliminary data.</text>
</comment>
<accession>A0ABD0J1C6</accession>
<gene>
    <name evidence="2" type="ORF">BaRGS_00040014</name>
</gene>
<dbReference type="AlphaFoldDB" id="A0ABD0J1C6"/>
<feature type="region of interest" description="Disordered" evidence="1">
    <location>
        <begin position="1"/>
        <end position="48"/>
    </location>
</feature>
<evidence type="ECO:0000313" key="2">
    <source>
        <dbReference type="EMBL" id="KAK7449363.1"/>
    </source>
</evidence>
<organism evidence="2 3">
    <name type="scientific">Batillaria attramentaria</name>
    <dbReference type="NCBI Taxonomy" id="370345"/>
    <lineage>
        <taxon>Eukaryota</taxon>
        <taxon>Metazoa</taxon>
        <taxon>Spiralia</taxon>
        <taxon>Lophotrochozoa</taxon>
        <taxon>Mollusca</taxon>
        <taxon>Gastropoda</taxon>
        <taxon>Caenogastropoda</taxon>
        <taxon>Sorbeoconcha</taxon>
        <taxon>Cerithioidea</taxon>
        <taxon>Batillariidae</taxon>
        <taxon>Batillaria</taxon>
    </lineage>
</organism>
<evidence type="ECO:0000313" key="3">
    <source>
        <dbReference type="Proteomes" id="UP001519460"/>
    </source>
</evidence>
<protein>
    <submittedName>
        <fullName evidence="2">Uncharacterized protein</fullName>
    </submittedName>
</protein>
<keyword evidence="3" id="KW-1185">Reference proteome</keyword>
<evidence type="ECO:0000256" key="1">
    <source>
        <dbReference type="SAM" id="MobiDB-lite"/>
    </source>
</evidence>
<sequence length="236" mass="26753">MAASSEAELRDPFLGEIDPSVAENDVDDEVRDPNFIVSDADGTDSDSELDTTEAKVKKTGLLQQALPQLFRHREVHGKFFSLNVFECCNLTPSDLEFLATGHLRLHSLIVGRCPELEDDPAGVTTQLCLMTELKVLKIEQMTWLSPVQVQKILDSCNLKTFHFTPRWVKSTRSWVKLYDKHKSVLTGNDFGAMYLKCSQGLTTQHYLDMCDRKPFFHWSGIDYSSQDILDIFGDSE</sequence>
<dbReference type="Proteomes" id="UP001519460">
    <property type="component" value="Unassembled WGS sequence"/>
</dbReference>
<reference evidence="2 3" key="1">
    <citation type="journal article" date="2023" name="Sci. Data">
        <title>Genome assembly of the Korean intertidal mud-creeper Batillaria attramentaria.</title>
        <authorList>
            <person name="Patra A.K."/>
            <person name="Ho P.T."/>
            <person name="Jun S."/>
            <person name="Lee S.J."/>
            <person name="Kim Y."/>
            <person name="Won Y.J."/>
        </authorList>
    </citation>
    <scope>NUCLEOTIDE SEQUENCE [LARGE SCALE GENOMIC DNA]</scope>
    <source>
        <strain evidence="2">Wonlab-2016</strain>
    </source>
</reference>
<name>A0ABD0J1C6_9CAEN</name>
<dbReference type="EMBL" id="JACVVK020000750">
    <property type="protein sequence ID" value="KAK7449363.1"/>
    <property type="molecule type" value="Genomic_DNA"/>
</dbReference>